<accession>A0A839RK06</accession>
<dbReference type="PANTHER" id="PTHR23026:SF123">
    <property type="entry name" value="NAD(P)H NITROREDUCTASE RV3131-RELATED"/>
    <property type="match status" value="1"/>
</dbReference>
<dbReference type="OrthoDB" id="8156917at2"/>
<dbReference type="SUPFAM" id="SSF55469">
    <property type="entry name" value="FMN-dependent nitroreductase-like"/>
    <property type="match status" value="2"/>
</dbReference>
<dbReference type="PANTHER" id="PTHR23026">
    <property type="entry name" value="NADPH NITROREDUCTASE"/>
    <property type="match status" value="1"/>
</dbReference>
<dbReference type="EMBL" id="JACHWS010000001">
    <property type="protein sequence ID" value="MBB3037172.1"/>
    <property type="molecule type" value="Genomic_DNA"/>
</dbReference>
<keyword evidence="2" id="KW-1185">Reference proteome</keyword>
<dbReference type="Gene3D" id="3.40.109.10">
    <property type="entry name" value="NADH Oxidase"/>
    <property type="match status" value="1"/>
</dbReference>
<comment type="caution">
    <text evidence="1">The sequence shown here is derived from an EMBL/GenBank/DDBJ whole genome shotgun (WGS) entry which is preliminary data.</text>
</comment>
<dbReference type="RefSeq" id="WP_064438969.1">
    <property type="nucleotide sequence ID" value="NZ_BDDI01000002.1"/>
</dbReference>
<name>A0A839RK06_9ACTN</name>
<sequence>MDRQMPDADTIRSAVSLALRAPSVHNTQPWLWRIGDESINLYADRSLHLRHTDPDQRDLILSCGAALQHMRVALAALGWRSEVHRLPNPADKDHLASLVLHRHHPNEKDVALAAAIPRRRTDRRHYGAWPVPPQYLSRLAQCAEDEGVVFRVLESRGRFAELITDAAAIHTTDSAYQAELATWSGRHGSPDGVPSHNAPIAEITAEGISARQFAWPALAPAPGTDAASDEAEVVMLTTASDDVLSRLRAGEASSAVLLESTVLGLASCPITEPLEVRSTREQVQSDVLHDSGVPQIAIRVGWAHINADPLPATPRRPVDDFIRPLGS</sequence>
<dbReference type="InterPro" id="IPR050627">
    <property type="entry name" value="Nitroreductase/BluB"/>
</dbReference>
<dbReference type="AlphaFoldDB" id="A0A839RK06"/>
<gene>
    <name evidence="1" type="ORF">FHU29_001606</name>
</gene>
<dbReference type="InterPro" id="IPR000415">
    <property type="entry name" value="Nitroreductase-like"/>
</dbReference>
<evidence type="ECO:0000313" key="2">
    <source>
        <dbReference type="Proteomes" id="UP000567922"/>
    </source>
</evidence>
<reference evidence="1 2" key="1">
    <citation type="submission" date="2020-08" db="EMBL/GenBank/DDBJ databases">
        <title>Sequencing the genomes of 1000 actinobacteria strains.</title>
        <authorList>
            <person name="Klenk H.-P."/>
        </authorList>
    </citation>
    <scope>NUCLEOTIDE SEQUENCE [LARGE SCALE GENOMIC DNA]</scope>
    <source>
        <strain evidence="1 2">DSM 45258</strain>
    </source>
</reference>
<protein>
    <submittedName>
        <fullName evidence="1">Nitroreductase</fullName>
    </submittedName>
</protein>
<proteinExistence type="predicted"/>
<dbReference type="NCBIfam" id="NF047509">
    <property type="entry name" value="Rv3131_FMN_oxido"/>
    <property type="match status" value="1"/>
</dbReference>
<dbReference type="Proteomes" id="UP000567922">
    <property type="component" value="Unassembled WGS sequence"/>
</dbReference>
<dbReference type="GO" id="GO:0016491">
    <property type="term" value="F:oxidoreductase activity"/>
    <property type="evidence" value="ECO:0007669"/>
    <property type="project" value="InterPro"/>
</dbReference>
<evidence type="ECO:0000313" key="1">
    <source>
        <dbReference type="EMBL" id="MBB3037172.1"/>
    </source>
</evidence>
<organism evidence="1 2">
    <name type="scientific">Hoyosella altamirensis</name>
    <dbReference type="NCBI Taxonomy" id="616997"/>
    <lineage>
        <taxon>Bacteria</taxon>
        <taxon>Bacillati</taxon>
        <taxon>Actinomycetota</taxon>
        <taxon>Actinomycetes</taxon>
        <taxon>Mycobacteriales</taxon>
        <taxon>Hoyosellaceae</taxon>
        <taxon>Hoyosella</taxon>
    </lineage>
</organism>